<comment type="caution">
    <text evidence="3">The sequence shown here is derived from an EMBL/GenBank/DDBJ whole genome shotgun (WGS) entry which is preliminary data.</text>
</comment>
<reference evidence="3" key="1">
    <citation type="journal article" date="2021" name="Nat. Commun.">
        <title>Genetic determinants of endophytism in the Arabidopsis root mycobiome.</title>
        <authorList>
            <person name="Mesny F."/>
            <person name="Miyauchi S."/>
            <person name="Thiergart T."/>
            <person name="Pickel B."/>
            <person name="Atanasova L."/>
            <person name="Karlsson M."/>
            <person name="Huettel B."/>
            <person name="Barry K.W."/>
            <person name="Haridas S."/>
            <person name="Chen C."/>
            <person name="Bauer D."/>
            <person name="Andreopoulos W."/>
            <person name="Pangilinan J."/>
            <person name="LaButti K."/>
            <person name="Riley R."/>
            <person name="Lipzen A."/>
            <person name="Clum A."/>
            <person name="Drula E."/>
            <person name="Henrissat B."/>
            <person name="Kohler A."/>
            <person name="Grigoriev I.V."/>
            <person name="Martin F.M."/>
            <person name="Hacquard S."/>
        </authorList>
    </citation>
    <scope>NUCLEOTIDE SEQUENCE</scope>
    <source>
        <strain evidence="3">MPI-CAGE-AT-0021</strain>
    </source>
</reference>
<keyword evidence="1" id="KW-0560">Oxidoreductase</keyword>
<evidence type="ECO:0000259" key="2">
    <source>
        <dbReference type="Pfam" id="PF00248"/>
    </source>
</evidence>
<dbReference type="GO" id="GO:0016491">
    <property type="term" value="F:oxidoreductase activity"/>
    <property type="evidence" value="ECO:0007669"/>
    <property type="project" value="UniProtKB-KW"/>
</dbReference>
<dbReference type="Gene3D" id="3.20.20.100">
    <property type="entry name" value="NADP-dependent oxidoreductase domain"/>
    <property type="match status" value="1"/>
</dbReference>
<dbReference type="OrthoDB" id="37537at2759"/>
<dbReference type="Pfam" id="PF00248">
    <property type="entry name" value="Aldo_ket_red"/>
    <property type="match status" value="1"/>
</dbReference>
<dbReference type="AlphaFoldDB" id="A0A9P9D7D6"/>
<name>A0A9P9D7D6_9HYPO</name>
<organism evidence="3 4">
    <name type="scientific">Dactylonectria estremocensis</name>
    <dbReference type="NCBI Taxonomy" id="1079267"/>
    <lineage>
        <taxon>Eukaryota</taxon>
        <taxon>Fungi</taxon>
        <taxon>Dikarya</taxon>
        <taxon>Ascomycota</taxon>
        <taxon>Pezizomycotina</taxon>
        <taxon>Sordariomycetes</taxon>
        <taxon>Hypocreomycetidae</taxon>
        <taxon>Hypocreales</taxon>
        <taxon>Nectriaceae</taxon>
        <taxon>Dactylonectria</taxon>
    </lineage>
</organism>
<evidence type="ECO:0000313" key="3">
    <source>
        <dbReference type="EMBL" id="KAH7113949.1"/>
    </source>
</evidence>
<sequence length="346" mass="38107">MAPQLLPTRPLGRNGPQVPRLGLGLMGISVFYGAAKPEAERMSLLDKAYEIGEYFWDTADMYGDSEDLIGRWFKANPSKRDDIFLATKFANKASGEGDGSFIIDSTPEYCLSACDKSLERLGVSSVDLYYCHRLDQKTPIELTVRAMVQLKEAGKIKHLGLSECSAESLRRAYAVHPIAAVQMEYSPFSLEIESQQFKLLETARELGVAVVAYSPLGRGILSGTLRSRADFGPGDFRAFLPRFSEENFPKNVAIVERIGDMAKGKGITASQLTLAWLLAQGDDIFPIPGTTRQERLVENLASCKVELSDEEKGAVRKEVDDAEVAGDRYPEAYSKVSFADTPALEE</sequence>
<accession>A0A9P9D7D6</accession>
<keyword evidence="4" id="KW-1185">Reference proteome</keyword>
<feature type="domain" description="NADP-dependent oxidoreductase" evidence="2">
    <location>
        <begin position="20"/>
        <end position="316"/>
    </location>
</feature>
<dbReference type="InterPro" id="IPR036812">
    <property type="entry name" value="NAD(P)_OxRdtase_dom_sf"/>
</dbReference>
<protein>
    <submittedName>
        <fullName evidence="3">NADP-dependent oxidoreductase domain-containing protein</fullName>
    </submittedName>
</protein>
<proteinExistence type="predicted"/>
<dbReference type="Proteomes" id="UP000717696">
    <property type="component" value="Unassembled WGS sequence"/>
</dbReference>
<evidence type="ECO:0000313" key="4">
    <source>
        <dbReference type="Proteomes" id="UP000717696"/>
    </source>
</evidence>
<dbReference type="PANTHER" id="PTHR43625:SF40">
    <property type="entry name" value="ALDO-KETO REDUCTASE YAKC [NADP(+)]"/>
    <property type="match status" value="1"/>
</dbReference>
<dbReference type="GO" id="GO:0005737">
    <property type="term" value="C:cytoplasm"/>
    <property type="evidence" value="ECO:0007669"/>
    <property type="project" value="TreeGrafter"/>
</dbReference>
<evidence type="ECO:0000256" key="1">
    <source>
        <dbReference type="ARBA" id="ARBA00023002"/>
    </source>
</evidence>
<dbReference type="InterPro" id="IPR023210">
    <property type="entry name" value="NADP_OxRdtase_dom"/>
</dbReference>
<dbReference type="EMBL" id="JAGMUU010000044">
    <property type="protein sequence ID" value="KAH7113949.1"/>
    <property type="molecule type" value="Genomic_DNA"/>
</dbReference>
<dbReference type="SUPFAM" id="SSF51430">
    <property type="entry name" value="NAD(P)-linked oxidoreductase"/>
    <property type="match status" value="1"/>
</dbReference>
<dbReference type="PANTHER" id="PTHR43625">
    <property type="entry name" value="AFLATOXIN B1 ALDEHYDE REDUCTASE"/>
    <property type="match status" value="1"/>
</dbReference>
<dbReference type="InterPro" id="IPR050791">
    <property type="entry name" value="Aldo-Keto_reductase"/>
</dbReference>
<gene>
    <name evidence="3" type="ORF">B0J13DRAFT_241459</name>
</gene>